<accession>A0A8T0FVS3</accession>
<protein>
    <submittedName>
        <fullName evidence="2">Uncharacterized protein</fullName>
    </submittedName>
</protein>
<evidence type="ECO:0000313" key="3">
    <source>
        <dbReference type="Proteomes" id="UP000807504"/>
    </source>
</evidence>
<dbReference type="AlphaFoldDB" id="A0A8T0FVS3"/>
<gene>
    <name evidence="2" type="ORF">HNY73_002309</name>
</gene>
<feature type="compositionally biased region" description="Low complexity" evidence="1">
    <location>
        <begin position="38"/>
        <end position="48"/>
    </location>
</feature>
<keyword evidence="3" id="KW-1185">Reference proteome</keyword>
<proteinExistence type="predicted"/>
<comment type="caution">
    <text evidence="2">The sequence shown here is derived from an EMBL/GenBank/DDBJ whole genome shotgun (WGS) entry which is preliminary data.</text>
</comment>
<sequence>MNSSSGGHRSRSSRSHSLDSQKISSQLQWLWKKLGTNSSSSSSSSSSSGALLRRHSIDPTVPPVGPTIGRNHPGDHQNSNIEG</sequence>
<feature type="region of interest" description="Disordered" evidence="1">
    <location>
        <begin position="35"/>
        <end position="83"/>
    </location>
</feature>
<organism evidence="2 3">
    <name type="scientific">Argiope bruennichi</name>
    <name type="common">Wasp spider</name>
    <name type="synonym">Aranea bruennichi</name>
    <dbReference type="NCBI Taxonomy" id="94029"/>
    <lineage>
        <taxon>Eukaryota</taxon>
        <taxon>Metazoa</taxon>
        <taxon>Ecdysozoa</taxon>
        <taxon>Arthropoda</taxon>
        <taxon>Chelicerata</taxon>
        <taxon>Arachnida</taxon>
        <taxon>Araneae</taxon>
        <taxon>Araneomorphae</taxon>
        <taxon>Entelegynae</taxon>
        <taxon>Araneoidea</taxon>
        <taxon>Araneidae</taxon>
        <taxon>Argiope</taxon>
    </lineage>
</organism>
<evidence type="ECO:0000256" key="1">
    <source>
        <dbReference type="SAM" id="MobiDB-lite"/>
    </source>
</evidence>
<reference evidence="2" key="2">
    <citation type="submission" date="2020-06" db="EMBL/GenBank/DDBJ databases">
        <authorList>
            <person name="Sheffer M."/>
        </authorList>
    </citation>
    <scope>NUCLEOTIDE SEQUENCE</scope>
</reference>
<dbReference type="EMBL" id="JABXBU010000002">
    <property type="protein sequence ID" value="KAF8794318.1"/>
    <property type="molecule type" value="Genomic_DNA"/>
</dbReference>
<feature type="region of interest" description="Disordered" evidence="1">
    <location>
        <begin position="1"/>
        <end position="22"/>
    </location>
</feature>
<name>A0A8T0FVS3_ARGBR</name>
<evidence type="ECO:0000313" key="2">
    <source>
        <dbReference type="EMBL" id="KAF8794318.1"/>
    </source>
</evidence>
<dbReference type="Proteomes" id="UP000807504">
    <property type="component" value="Unassembled WGS sequence"/>
</dbReference>
<reference evidence="2" key="1">
    <citation type="journal article" date="2020" name="bioRxiv">
        <title>Chromosome-level reference genome of the European wasp spider Argiope bruennichi: a resource for studies on range expansion and evolutionary adaptation.</title>
        <authorList>
            <person name="Sheffer M.M."/>
            <person name="Hoppe A."/>
            <person name="Krehenwinkel H."/>
            <person name="Uhl G."/>
            <person name="Kuss A.W."/>
            <person name="Jensen L."/>
            <person name="Jensen C."/>
            <person name="Gillespie R.G."/>
            <person name="Hoff K.J."/>
            <person name="Prost S."/>
        </authorList>
    </citation>
    <scope>NUCLEOTIDE SEQUENCE</scope>
</reference>